<gene>
    <name evidence="4" type="ORF">EXE63_19980</name>
</gene>
<evidence type="ECO:0000313" key="4">
    <source>
        <dbReference type="EMBL" id="QIV82913.1"/>
    </source>
</evidence>
<protein>
    <submittedName>
        <fullName evidence="4">NmrA/HSCARG family protein</fullName>
    </submittedName>
</protein>
<dbReference type="PANTHER" id="PTHR42748">
    <property type="entry name" value="NITROGEN METABOLITE REPRESSION PROTEIN NMRA FAMILY MEMBER"/>
    <property type="match status" value="1"/>
</dbReference>
<dbReference type="InterPro" id="IPR036291">
    <property type="entry name" value="NAD(P)-bd_dom_sf"/>
</dbReference>
<organism evidence="4 5">
    <name type="scientific">Mycolicibacterium frederiksbergense</name>
    <dbReference type="NCBI Taxonomy" id="117567"/>
    <lineage>
        <taxon>Bacteria</taxon>
        <taxon>Bacillati</taxon>
        <taxon>Actinomycetota</taxon>
        <taxon>Actinomycetes</taxon>
        <taxon>Mycobacteriales</taxon>
        <taxon>Mycobacteriaceae</taxon>
        <taxon>Mycolicibacterium</taxon>
    </lineage>
</organism>
<dbReference type="CDD" id="cd05251">
    <property type="entry name" value="NmrA_like_SDR_a"/>
    <property type="match status" value="1"/>
</dbReference>
<dbReference type="Proteomes" id="UP000501849">
    <property type="component" value="Chromosome"/>
</dbReference>
<comment type="similarity">
    <text evidence="1">Belongs to the NmrA-type oxidoreductase family.</text>
</comment>
<dbReference type="PANTHER" id="PTHR42748:SF7">
    <property type="entry name" value="NMRA LIKE REDOX SENSOR 1-RELATED"/>
    <property type="match status" value="1"/>
</dbReference>
<dbReference type="InterPro" id="IPR008030">
    <property type="entry name" value="NmrA-like"/>
</dbReference>
<dbReference type="Gene3D" id="3.90.25.10">
    <property type="entry name" value="UDP-galactose 4-epimerase, domain 1"/>
    <property type="match status" value="1"/>
</dbReference>
<dbReference type="KEGG" id="mfre:EXE63_19980"/>
<sequence length="283" mass="29819">MTGHFAVLGATGAQGGAVVRALLESGATVRGITRRTDSASAQRLSAAGVEVVAADLSDETSVTRAFTGVDGAYALTTPFEDGPEAEIAQGRTILDAALAARVPHLVFSSVADADQHTGIPHFDSKVAVEAALARSGLSYTIVGPSYFYDNMLGGLDAIKAGVFELPLPADASLQQLSRRDLGRFVGAVLTDPEPVRGARIDIASDQPTGREMAAALSETLGRPVELVTRDPELIASDDMRAMFTFLASGGYTVDIAALHTRYPQIGWQSFTDWLETDLRPLLS</sequence>
<feature type="domain" description="NmrA-like" evidence="3">
    <location>
        <begin position="4"/>
        <end position="236"/>
    </location>
</feature>
<name>A0A6H0S5Y4_9MYCO</name>
<dbReference type="InterPro" id="IPR051164">
    <property type="entry name" value="NmrA-like_oxidored"/>
</dbReference>
<evidence type="ECO:0000259" key="3">
    <source>
        <dbReference type="Pfam" id="PF05368"/>
    </source>
</evidence>
<keyword evidence="5" id="KW-1185">Reference proteome</keyword>
<proteinExistence type="inferred from homology"/>
<dbReference type="AlphaFoldDB" id="A0A6H0S5Y4"/>
<evidence type="ECO:0000256" key="1">
    <source>
        <dbReference type="ARBA" id="ARBA00006328"/>
    </source>
</evidence>
<evidence type="ECO:0000313" key="5">
    <source>
        <dbReference type="Proteomes" id="UP000501849"/>
    </source>
</evidence>
<dbReference type="SUPFAM" id="SSF51735">
    <property type="entry name" value="NAD(P)-binding Rossmann-fold domains"/>
    <property type="match status" value="1"/>
</dbReference>
<dbReference type="EMBL" id="CP038799">
    <property type="protein sequence ID" value="QIV82913.1"/>
    <property type="molecule type" value="Genomic_DNA"/>
</dbReference>
<evidence type="ECO:0000256" key="2">
    <source>
        <dbReference type="ARBA" id="ARBA00022857"/>
    </source>
</evidence>
<dbReference type="RefSeq" id="WP_168143356.1">
    <property type="nucleotide sequence ID" value="NZ_CBCSDT010000031.1"/>
</dbReference>
<keyword evidence="2" id="KW-0521">NADP</keyword>
<dbReference type="Gene3D" id="3.40.50.720">
    <property type="entry name" value="NAD(P)-binding Rossmann-like Domain"/>
    <property type="match status" value="1"/>
</dbReference>
<accession>A0A6H0S5Y4</accession>
<reference evidence="4 5" key="1">
    <citation type="submission" date="2019-04" db="EMBL/GenBank/DDBJ databases">
        <title>Draft, Whole-Genome Sequence of the Anthracene-degrading Mycobacterium frederiksbergense LB501T, Isolated from a Polycyclic Aromatic Hydrocarbon (PAH)-Contaminated Soil.</title>
        <authorList>
            <person name="Augelletti F."/>
        </authorList>
    </citation>
    <scope>NUCLEOTIDE SEQUENCE [LARGE SCALE GENOMIC DNA]</scope>
    <source>
        <strain evidence="4 5">LB 501T</strain>
    </source>
</reference>
<dbReference type="Pfam" id="PF05368">
    <property type="entry name" value="NmrA"/>
    <property type="match status" value="1"/>
</dbReference>